<evidence type="ECO:0000313" key="1">
    <source>
        <dbReference type="EnsemblMetazoa" id="GPAI001206-PA"/>
    </source>
</evidence>
<dbReference type="STRING" id="7398.A0A1A9Z1X6"/>
<name>A0A1A9Z1X6_GLOPL</name>
<proteinExistence type="predicted"/>
<protein>
    <submittedName>
        <fullName evidence="1">Uncharacterized protein</fullName>
    </submittedName>
</protein>
<dbReference type="Proteomes" id="UP000092445">
    <property type="component" value="Unassembled WGS sequence"/>
</dbReference>
<dbReference type="PROSITE" id="PS51257">
    <property type="entry name" value="PROKAR_LIPOPROTEIN"/>
    <property type="match status" value="1"/>
</dbReference>
<keyword evidence="2" id="KW-1185">Reference proteome</keyword>
<organism evidence="1 2">
    <name type="scientific">Glossina pallidipes</name>
    <name type="common">Tsetse fly</name>
    <dbReference type="NCBI Taxonomy" id="7398"/>
    <lineage>
        <taxon>Eukaryota</taxon>
        <taxon>Metazoa</taxon>
        <taxon>Ecdysozoa</taxon>
        <taxon>Arthropoda</taxon>
        <taxon>Hexapoda</taxon>
        <taxon>Insecta</taxon>
        <taxon>Pterygota</taxon>
        <taxon>Neoptera</taxon>
        <taxon>Endopterygota</taxon>
        <taxon>Diptera</taxon>
        <taxon>Brachycera</taxon>
        <taxon>Muscomorpha</taxon>
        <taxon>Hippoboscoidea</taxon>
        <taxon>Glossinidae</taxon>
        <taxon>Glossina</taxon>
    </lineage>
</organism>
<dbReference type="VEuPathDB" id="VectorBase:GPAI001206"/>
<accession>A0A1A9Z1X6</accession>
<dbReference type="AlphaFoldDB" id="A0A1A9Z1X6"/>
<reference evidence="1" key="2">
    <citation type="submission" date="2020-05" db="UniProtKB">
        <authorList>
            <consortium name="EnsemblMetazoa"/>
        </authorList>
    </citation>
    <scope>IDENTIFICATION</scope>
    <source>
        <strain evidence="1">IAEA</strain>
    </source>
</reference>
<reference evidence="2" key="1">
    <citation type="submission" date="2014-03" db="EMBL/GenBank/DDBJ databases">
        <authorList>
            <person name="Aksoy S."/>
            <person name="Warren W."/>
            <person name="Wilson R.K."/>
        </authorList>
    </citation>
    <scope>NUCLEOTIDE SEQUENCE [LARGE SCALE GENOMIC DNA]</scope>
    <source>
        <strain evidence="2">IAEA</strain>
    </source>
</reference>
<sequence>MPECERQSCMTSTILTNNGVLINSSSASAFSCSNMGSSNNNIHAYVTFAKTLEKCPSQKSLQSLLQQQQQFQHSSQTVGRKTLTAESGTATANKQNTIYEDLYDASKVLSFF</sequence>
<dbReference type="EnsemblMetazoa" id="GPAI001206-RA">
    <property type="protein sequence ID" value="GPAI001206-PA"/>
    <property type="gene ID" value="GPAI001206"/>
</dbReference>
<evidence type="ECO:0000313" key="2">
    <source>
        <dbReference type="Proteomes" id="UP000092445"/>
    </source>
</evidence>